<dbReference type="PANTHER" id="PTHR11533:SF174">
    <property type="entry name" value="PUROMYCIN-SENSITIVE AMINOPEPTIDASE-RELATED"/>
    <property type="match status" value="1"/>
</dbReference>
<comment type="cofactor">
    <cofactor evidence="10 12">
        <name>Zn(2+)</name>
        <dbReference type="ChEBI" id="CHEBI:29105"/>
    </cofactor>
    <text evidence="10 12">Binds 1 zinc ion per subunit.</text>
</comment>
<dbReference type="InterPro" id="IPR045357">
    <property type="entry name" value="Aminopeptidase_N-like_N"/>
</dbReference>
<dbReference type="SUPFAM" id="SSF55486">
    <property type="entry name" value="Metalloproteases ('zincins'), catalytic domain"/>
    <property type="match status" value="1"/>
</dbReference>
<dbReference type="InterPro" id="IPR027268">
    <property type="entry name" value="Peptidase_M4/M1_CTD_sf"/>
</dbReference>
<dbReference type="EC" id="3.4.11.-" evidence="12"/>
<evidence type="ECO:0000259" key="13">
    <source>
        <dbReference type="Pfam" id="PF01433"/>
    </source>
</evidence>
<dbReference type="InterPro" id="IPR042097">
    <property type="entry name" value="Aminopeptidase_N-like_N_sf"/>
</dbReference>
<feature type="site" description="Transition state stabilizer" evidence="11">
    <location>
        <position position="414"/>
    </location>
</feature>
<evidence type="ECO:0000256" key="3">
    <source>
        <dbReference type="ARBA" id="ARBA00022438"/>
    </source>
</evidence>
<keyword evidence="5 10" id="KW-0479">Metal-binding</keyword>
<dbReference type="GO" id="GO:0005737">
    <property type="term" value="C:cytoplasm"/>
    <property type="evidence" value="ECO:0007669"/>
    <property type="project" value="TreeGrafter"/>
</dbReference>
<dbReference type="InterPro" id="IPR024571">
    <property type="entry name" value="ERAP1-like_C_dom"/>
</dbReference>
<sequence length="876" mass="95451">MLGKAFPCRFALTRAGYSRVAGALAVLIPIFPASATLPSTVIPTHYDVVLQPDGKNLTFSGREKINLSVRAATEEIVLNAWQLNVKRVELKTEGGKSLGAARVRLDPTNQTMHISVGSRVAAGRYILSIAYSGTVQRSGSGLFALDEQGKRYLFTQLEAADARRLIPSWDEPSFKATFTVKALVPSGATAISNMPAVKDVRVRDGRHQVTFAPTPKMATYLLFLAVGDFERTTKKIDGVELGVVTRRGVGSQADFALDSATRLLPWLNAYFAYPFPLPKLDNVAGPGESLTYGAMENWGAVFSFERDFLLDPRTASERRKQGVFTTLAHEMAHQWFGDLVTMRWWDDLWLNEGFASWMEQEADRHFHPEWSPDLTFMRGRDLAMEADALDTSHAVVQPVNDAAGALQSFDFITYFKGEAAIRMLEAYVGSEAWRAGLRDYIARHAYGSTTSDDLWASVSAAAKLPVDGIARDITRQAGLPLVEASSSCESGQTIVRLDERRFHSDGRDDPGPGWHLPVLLGHPGQKPQQLLLHDKAMVSIPGCGATVVNIGQKSYFRTAYSPSMLAELSKVFPSLDQIDQLALLSDTAALGLAGAGSPAAILELTSNLGPEAPAPVVSDALSHWDTLYGYAANDARGQLLLRDFAQASFAPRLQMLGWSPRSGEPAEDANLREQLIETLGGAGVPEVLNSARHLFEANEEPAPRIAVLKAVARNASAEDWERIRIMAFAERSPQLRSSLFELLGRARDDALAAKALDIAVADTSAGTAGPRMIEAVAISHPLMAFRFALAHRDIILKQLDSFTAATFLADLAGRSGDTEILDAVRAYCAEQQSHEIQDACATTTTLLKNEGRIRAARMPGVFSWLDAQERKSSPSR</sequence>
<comment type="catalytic activity">
    <reaction evidence="1">
        <text>Release of an N-terminal amino acid, Xaa-|-Yaa- from a peptide, amide or arylamide. Xaa is preferably Ala, but may be most amino acids including Pro (slow action). When a terminal hydrophobic residue is followed by a prolyl residue, the two may be released as an intact Xaa-Pro dipeptide.</text>
        <dbReference type="EC" id="3.4.11.2"/>
    </reaction>
</comment>
<dbReference type="GO" id="GO:0042277">
    <property type="term" value="F:peptide binding"/>
    <property type="evidence" value="ECO:0007669"/>
    <property type="project" value="TreeGrafter"/>
</dbReference>
<evidence type="ECO:0000256" key="7">
    <source>
        <dbReference type="ARBA" id="ARBA00022833"/>
    </source>
</evidence>
<evidence type="ECO:0000313" key="17">
    <source>
        <dbReference type="Proteomes" id="UP000279959"/>
    </source>
</evidence>
<evidence type="ECO:0000259" key="15">
    <source>
        <dbReference type="Pfam" id="PF17900"/>
    </source>
</evidence>
<keyword evidence="8 12" id="KW-0482">Metalloprotease</keyword>
<protein>
    <recommendedName>
        <fullName evidence="12">Aminopeptidase</fullName>
        <ecNumber evidence="12">3.4.11.-</ecNumber>
    </recommendedName>
</protein>
<proteinExistence type="inferred from homology"/>
<dbReference type="Gene3D" id="1.10.390.10">
    <property type="entry name" value="Neutral Protease Domain 2"/>
    <property type="match status" value="1"/>
</dbReference>
<feature type="domain" description="Peptidase M1 membrane alanine aminopeptidase" evidence="13">
    <location>
        <begin position="255"/>
        <end position="469"/>
    </location>
</feature>
<dbReference type="Proteomes" id="UP000279959">
    <property type="component" value="Chromosome"/>
</dbReference>
<dbReference type="CDD" id="cd09601">
    <property type="entry name" value="M1_APN-Q_like"/>
    <property type="match status" value="1"/>
</dbReference>
<dbReference type="PANTHER" id="PTHR11533">
    <property type="entry name" value="PROTEASE M1 ZINC METALLOPROTEASE"/>
    <property type="match status" value="1"/>
</dbReference>
<dbReference type="PRINTS" id="PR00756">
    <property type="entry name" value="ALADIPTASE"/>
</dbReference>
<dbReference type="Pfam" id="PF17900">
    <property type="entry name" value="Peptidase_M1_N"/>
    <property type="match status" value="1"/>
</dbReference>
<evidence type="ECO:0000256" key="5">
    <source>
        <dbReference type="ARBA" id="ARBA00022723"/>
    </source>
</evidence>
<dbReference type="SUPFAM" id="SSF63737">
    <property type="entry name" value="Leukotriene A4 hydrolase N-terminal domain"/>
    <property type="match status" value="1"/>
</dbReference>
<name>A0A494VX30_9SPHN</name>
<evidence type="ECO:0000256" key="2">
    <source>
        <dbReference type="ARBA" id="ARBA00010136"/>
    </source>
</evidence>
<dbReference type="InterPro" id="IPR034016">
    <property type="entry name" value="M1_APN-typ"/>
</dbReference>
<keyword evidence="6 12" id="KW-0378">Hydrolase</keyword>
<feature type="binding site" evidence="10">
    <location>
        <position position="329"/>
    </location>
    <ligand>
        <name>Zn(2+)</name>
        <dbReference type="ChEBI" id="CHEBI:29105"/>
        <note>catalytic</note>
    </ligand>
</feature>
<dbReference type="GO" id="GO:0016020">
    <property type="term" value="C:membrane"/>
    <property type="evidence" value="ECO:0007669"/>
    <property type="project" value="TreeGrafter"/>
</dbReference>
<dbReference type="Gene3D" id="2.60.40.1730">
    <property type="entry name" value="tricorn interacting facor f3 domain"/>
    <property type="match status" value="1"/>
</dbReference>
<dbReference type="GO" id="GO:0006508">
    <property type="term" value="P:proteolysis"/>
    <property type="evidence" value="ECO:0007669"/>
    <property type="project" value="UniProtKB-KW"/>
</dbReference>
<keyword evidence="3 12" id="KW-0031">Aminopeptidase</keyword>
<evidence type="ECO:0000256" key="9">
    <source>
        <dbReference type="PIRSR" id="PIRSR634016-1"/>
    </source>
</evidence>
<organism evidence="16 17">
    <name type="scientific">Sphingobium amiense</name>
    <dbReference type="NCBI Taxonomy" id="135719"/>
    <lineage>
        <taxon>Bacteria</taxon>
        <taxon>Pseudomonadati</taxon>
        <taxon>Pseudomonadota</taxon>
        <taxon>Alphaproteobacteria</taxon>
        <taxon>Sphingomonadales</taxon>
        <taxon>Sphingomonadaceae</taxon>
        <taxon>Sphingobium</taxon>
    </lineage>
</organism>
<evidence type="ECO:0000256" key="12">
    <source>
        <dbReference type="RuleBase" id="RU364040"/>
    </source>
</evidence>
<dbReference type="Gene3D" id="1.25.50.20">
    <property type="match status" value="1"/>
</dbReference>
<evidence type="ECO:0000256" key="1">
    <source>
        <dbReference type="ARBA" id="ARBA00000098"/>
    </source>
</evidence>
<dbReference type="KEGG" id="sami:SAMIE_1004540"/>
<dbReference type="GO" id="GO:0005615">
    <property type="term" value="C:extracellular space"/>
    <property type="evidence" value="ECO:0007669"/>
    <property type="project" value="TreeGrafter"/>
</dbReference>
<dbReference type="InterPro" id="IPR014782">
    <property type="entry name" value="Peptidase_M1_dom"/>
</dbReference>
<dbReference type="Pfam" id="PF11838">
    <property type="entry name" value="ERAP1_C"/>
    <property type="match status" value="1"/>
</dbReference>
<dbReference type="InterPro" id="IPR050344">
    <property type="entry name" value="Peptidase_M1_aminopeptidases"/>
</dbReference>
<feature type="domain" description="ERAP1-like C-terminal" evidence="14">
    <location>
        <begin position="547"/>
        <end position="834"/>
    </location>
</feature>
<dbReference type="EMBL" id="AP018664">
    <property type="protein sequence ID" value="BBD96953.1"/>
    <property type="molecule type" value="Genomic_DNA"/>
</dbReference>
<reference evidence="16 17" key="1">
    <citation type="submission" date="2018-05" db="EMBL/GenBank/DDBJ databases">
        <title>Complete Genome Sequence of the Nonylphenol-Degrading Bacterium Sphingobium amiense DSM 16289T.</title>
        <authorList>
            <person name="Ootsuka M."/>
            <person name="Nishizawa T."/>
            <person name="Ohta H."/>
        </authorList>
    </citation>
    <scope>NUCLEOTIDE SEQUENCE [LARGE SCALE GENOMIC DNA]</scope>
    <source>
        <strain evidence="16 17">DSM 16289</strain>
    </source>
</reference>
<dbReference type="GO" id="GO:0070006">
    <property type="term" value="F:metalloaminopeptidase activity"/>
    <property type="evidence" value="ECO:0007669"/>
    <property type="project" value="TreeGrafter"/>
</dbReference>
<dbReference type="RefSeq" id="WP_066697940.1">
    <property type="nucleotide sequence ID" value="NZ_AP018664.1"/>
</dbReference>
<evidence type="ECO:0000259" key="14">
    <source>
        <dbReference type="Pfam" id="PF11838"/>
    </source>
</evidence>
<accession>A0A494VX30</accession>
<keyword evidence="4 12" id="KW-0645">Protease</keyword>
<feature type="binding site" evidence="10">
    <location>
        <position position="333"/>
    </location>
    <ligand>
        <name>Zn(2+)</name>
        <dbReference type="ChEBI" id="CHEBI:29105"/>
        <note>catalytic</note>
    </ligand>
</feature>
<keyword evidence="7 10" id="KW-0862">Zinc</keyword>
<dbReference type="Pfam" id="PF01433">
    <property type="entry name" value="Peptidase_M1"/>
    <property type="match status" value="1"/>
</dbReference>
<keyword evidence="17" id="KW-1185">Reference proteome</keyword>
<evidence type="ECO:0000256" key="6">
    <source>
        <dbReference type="ARBA" id="ARBA00022801"/>
    </source>
</evidence>
<evidence type="ECO:0000256" key="8">
    <source>
        <dbReference type="ARBA" id="ARBA00023049"/>
    </source>
</evidence>
<feature type="active site" description="Proton acceptor" evidence="9">
    <location>
        <position position="330"/>
    </location>
</feature>
<dbReference type="GO" id="GO:0008270">
    <property type="term" value="F:zinc ion binding"/>
    <property type="evidence" value="ECO:0007669"/>
    <property type="project" value="UniProtKB-UniRule"/>
</dbReference>
<gene>
    <name evidence="16" type="ORF">SAMIE_1004540</name>
</gene>
<feature type="binding site" evidence="10">
    <location>
        <position position="352"/>
    </location>
    <ligand>
        <name>Zn(2+)</name>
        <dbReference type="ChEBI" id="CHEBI:29105"/>
        <note>catalytic</note>
    </ligand>
</feature>
<evidence type="ECO:0000256" key="10">
    <source>
        <dbReference type="PIRSR" id="PIRSR634016-3"/>
    </source>
</evidence>
<dbReference type="InterPro" id="IPR001930">
    <property type="entry name" value="Peptidase_M1"/>
</dbReference>
<evidence type="ECO:0000256" key="11">
    <source>
        <dbReference type="PIRSR" id="PIRSR634016-4"/>
    </source>
</evidence>
<evidence type="ECO:0000313" key="16">
    <source>
        <dbReference type="EMBL" id="BBD96953.1"/>
    </source>
</evidence>
<dbReference type="FunFam" id="1.10.390.10:FF:000006">
    <property type="entry name" value="Puromycin-sensitive aminopeptidase"/>
    <property type="match status" value="1"/>
</dbReference>
<dbReference type="AlphaFoldDB" id="A0A494VX30"/>
<comment type="similarity">
    <text evidence="2 12">Belongs to the peptidase M1 family.</text>
</comment>
<dbReference type="GO" id="GO:0043171">
    <property type="term" value="P:peptide catabolic process"/>
    <property type="evidence" value="ECO:0007669"/>
    <property type="project" value="TreeGrafter"/>
</dbReference>
<dbReference type="GO" id="GO:0016285">
    <property type="term" value="F:alanyl aminopeptidase activity"/>
    <property type="evidence" value="ECO:0007669"/>
    <property type="project" value="UniProtKB-EC"/>
</dbReference>
<feature type="domain" description="Aminopeptidase N-like N-terminal" evidence="15">
    <location>
        <begin position="43"/>
        <end position="221"/>
    </location>
</feature>
<evidence type="ECO:0000256" key="4">
    <source>
        <dbReference type="ARBA" id="ARBA00022670"/>
    </source>
</evidence>